<dbReference type="EC" id="2.6.1.13" evidence="6"/>
<keyword evidence="3 6" id="KW-0032">Aminotransferase</keyword>
<dbReference type="InterPro" id="IPR005814">
    <property type="entry name" value="Aminotrans_3"/>
</dbReference>
<evidence type="ECO:0000256" key="1">
    <source>
        <dbReference type="ARBA" id="ARBA00001933"/>
    </source>
</evidence>
<evidence type="ECO:0000256" key="4">
    <source>
        <dbReference type="ARBA" id="ARBA00022898"/>
    </source>
</evidence>
<keyword evidence="6" id="KW-0808">Transferase</keyword>
<dbReference type="GO" id="GO:0004587">
    <property type="term" value="F:ornithine aminotransferase activity"/>
    <property type="evidence" value="ECO:0007669"/>
    <property type="project" value="UniProtKB-EC"/>
</dbReference>
<organism evidence="6 7">
    <name type="scientific">Variibacter gotjawalensis</name>
    <dbReference type="NCBI Taxonomy" id="1333996"/>
    <lineage>
        <taxon>Bacteria</taxon>
        <taxon>Pseudomonadati</taxon>
        <taxon>Pseudomonadota</taxon>
        <taxon>Alphaproteobacteria</taxon>
        <taxon>Hyphomicrobiales</taxon>
        <taxon>Nitrobacteraceae</taxon>
        <taxon>Variibacter</taxon>
    </lineage>
</organism>
<comment type="cofactor">
    <cofactor evidence="1">
        <name>pyridoxal 5'-phosphate</name>
        <dbReference type="ChEBI" id="CHEBI:597326"/>
    </cofactor>
</comment>
<evidence type="ECO:0000256" key="3">
    <source>
        <dbReference type="ARBA" id="ARBA00022576"/>
    </source>
</evidence>
<dbReference type="GO" id="GO:0030170">
    <property type="term" value="F:pyridoxal phosphate binding"/>
    <property type="evidence" value="ECO:0007669"/>
    <property type="project" value="InterPro"/>
</dbReference>
<keyword evidence="7" id="KW-1185">Reference proteome</keyword>
<dbReference type="Gene3D" id="3.90.1150.10">
    <property type="entry name" value="Aspartate Aminotransferase, domain 1"/>
    <property type="match status" value="1"/>
</dbReference>
<keyword evidence="2" id="KW-0028">Amino-acid biosynthesis</keyword>
<dbReference type="InterPro" id="IPR049704">
    <property type="entry name" value="Aminotrans_3_PPA_site"/>
</dbReference>
<reference evidence="6 7" key="1">
    <citation type="submission" date="2015-08" db="EMBL/GenBank/DDBJ databases">
        <title>Investigation of the bacterial diversity of lava forest soil.</title>
        <authorList>
            <person name="Lee J.S."/>
        </authorList>
    </citation>
    <scope>NUCLEOTIDE SEQUENCE [LARGE SCALE GENOMIC DNA]</scope>
    <source>
        <strain evidence="6 7">GJW-30</strain>
    </source>
</reference>
<dbReference type="Proteomes" id="UP000236884">
    <property type="component" value="Chromosome"/>
</dbReference>
<keyword evidence="2" id="KW-0055">Arginine biosynthesis</keyword>
<evidence type="ECO:0000313" key="6">
    <source>
        <dbReference type="EMBL" id="BAT59616.1"/>
    </source>
</evidence>
<dbReference type="AlphaFoldDB" id="A0A0S3PUX6"/>
<name>A0A0S3PUX6_9BRAD</name>
<dbReference type="FunFam" id="3.40.640.10:FF:000004">
    <property type="entry name" value="Acetylornithine aminotransferase"/>
    <property type="match status" value="1"/>
</dbReference>
<dbReference type="KEGG" id="vgo:GJW-30_1_02149"/>
<dbReference type="InterPro" id="IPR050103">
    <property type="entry name" value="Class-III_PLP-dep_AT"/>
</dbReference>
<evidence type="ECO:0000313" key="7">
    <source>
        <dbReference type="Proteomes" id="UP000236884"/>
    </source>
</evidence>
<dbReference type="GO" id="GO:0042802">
    <property type="term" value="F:identical protein binding"/>
    <property type="evidence" value="ECO:0007669"/>
    <property type="project" value="TreeGrafter"/>
</dbReference>
<dbReference type="InterPro" id="IPR015422">
    <property type="entry name" value="PyrdxlP-dep_Trfase_small"/>
</dbReference>
<evidence type="ECO:0000256" key="2">
    <source>
        <dbReference type="ARBA" id="ARBA00022571"/>
    </source>
</evidence>
<dbReference type="InterPro" id="IPR015424">
    <property type="entry name" value="PyrdxlP-dep_Trfase"/>
</dbReference>
<sequence length="468" mass="50676">MGANPADTIDAATLFAANEAERYNLHTRHLNEQMVRVLKTIGYDVGFTKGQGQYLYDRNGEKYLDLLSGFGVFALGRNHPDIREALKSVLDSDLPNLVQMDVSTLAGILAKKLLENVPSMEKVFFANSGAEAVEAAIKFARAATGKQTIVFCDHAFHGLTHGALSLNGDAIFRTGFEPLLGGCIKVPFDDLAALEQALATKQVGAFIVEPVQGKGVNVPSDGYLKAAADLCRKHGALFIADEIQTGLGRTGKFLAIEHWGVEPDMVLLAKSLSGGHVPVGAVLTRKWIFDKLFDRMDRAVVHGSTFAKNDLAMAAGIATLDVMKRENVVENAARMGDRILSDIRALIPKWEMLKEVRGKGLMIGIEFGPPKSLSLRPGWHMMEAANKGLFCQLITIPLFKEHHILSQVAGHGMQVVKFLPPLIVNEDDCKWIAKSLDQVIGESHSAGAFFSLGKTLAGHALKARSSAA</sequence>
<dbReference type="RefSeq" id="WP_096355144.1">
    <property type="nucleotide sequence ID" value="NZ_AP014946.1"/>
</dbReference>
<dbReference type="PANTHER" id="PTHR11986">
    <property type="entry name" value="AMINOTRANSFERASE CLASS III"/>
    <property type="match status" value="1"/>
</dbReference>
<dbReference type="PANTHER" id="PTHR11986:SF121">
    <property type="entry name" value="BLR3010 PROTEIN"/>
    <property type="match status" value="1"/>
</dbReference>
<dbReference type="GO" id="GO:0006526">
    <property type="term" value="P:L-arginine biosynthetic process"/>
    <property type="evidence" value="ECO:0007669"/>
    <property type="project" value="UniProtKB-KW"/>
</dbReference>
<dbReference type="SUPFAM" id="SSF53383">
    <property type="entry name" value="PLP-dependent transferases"/>
    <property type="match status" value="1"/>
</dbReference>
<gene>
    <name evidence="6" type="primary">rocD</name>
    <name evidence="6" type="ORF">GJW-30_1_02149</name>
</gene>
<accession>A0A0S3PUX6</accession>
<dbReference type="EMBL" id="AP014946">
    <property type="protein sequence ID" value="BAT59616.1"/>
    <property type="molecule type" value="Genomic_DNA"/>
</dbReference>
<dbReference type="FunFam" id="3.90.1150.10:FF:000086">
    <property type="entry name" value="Putative acetylornithine aminotransferase"/>
    <property type="match status" value="1"/>
</dbReference>
<dbReference type="Pfam" id="PF00202">
    <property type="entry name" value="Aminotran_3"/>
    <property type="match status" value="1"/>
</dbReference>
<proteinExistence type="inferred from homology"/>
<protein>
    <submittedName>
        <fullName evidence="6">Ornithine aminotransferase</fullName>
        <ecNumber evidence="6">2.6.1.13</ecNumber>
    </submittedName>
</protein>
<comment type="similarity">
    <text evidence="5">Belongs to the class-III pyridoxal-phosphate-dependent aminotransferase family.</text>
</comment>
<evidence type="ECO:0000256" key="5">
    <source>
        <dbReference type="RuleBase" id="RU003560"/>
    </source>
</evidence>
<dbReference type="OrthoDB" id="9801834at2"/>
<dbReference type="CDD" id="cd00610">
    <property type="entry name" value="OAT_like"/>
    <property type="match status" value="1"/>
</dbReference>
<dbReference type="PROSITE" id="PS00600">
    <property type="entry name" value="AA_TRANSFER_CLASS_3"/>
    <property type="match status" value="1"/>
</dbReference>
<dbReference type="InterPro" id="IPR015421">
    <property type="entry name" value="PyrdxlP-dep_Trfase_major"/>
</dbReference>
<dbReference type="Gene3D" id="3.40.640.10">
    <property type="entry name" value="Type I PLP-dependent aspartate aminotransferase-like (Major domain)"/>
    <property type="match status" value="1"/>
</dbReference>
<keyword evidence="4 5" id="KW-0663">Pyridoxal phosphate</keyword>